<dbReference type="Proteomes" id="UP000719412">
    <property type="component" value="Unassembled WGS sequence"/>
</dbReference>
<dbReference type="GO" id="GO:0004867">
    <property type="term" value="F:serine-type endopeptidase inhibitor activity"/>
    <property type="evidence" value="ECO:0007669"/>
    <property type="project" value="UniProtKB-KW"/>
</dbReference>
<proteinExistence type="inferred from homology"/>
<dbReference type="SUPFAM" id="SSF56574">
    <property type="entry name" value="Serpins"/>
    <property type="match status" value="1"/>
</dbReference>
<evidence type="ECO:0000256" key="4">
    <source>
        <dbReference type="RuleBase" id="RU000411"/>
    </source>
</evidence>
<dbReference type="AlphaFoldDB" id="A0A8J6HF62"/>
<evidence type="ECO:0000256" key="3">
    <source>
        <dbReference type="ARBA" id="ARBA00022900"/>
    </source>
</evidence>
<dbReference type="PANTHER" id="PTHR11461">
    <property type="entry name" value="SERINE PROTEASE INHIBITOR, SERPIN"/>
    <property type="match status" value="1"/>
</dbReference>
<dbReference type="InterPro" id="IPR023796">
    <property type="entry name" value="Serpin_dom"/>
</dbReference>
<keyword evidence="3" id="KW-0722">Serine protease inhibitor</keyword>
<evidence type="ECO:0000313" key="8">
    <source>
        <dbReference type="Proteomes" id="UP000719412"/>
    </source>
</evidence>
<comment type="similarity">
    <text evidence="1 4">Belongs to the serpin family.</text>
</comment>
<reference evidence="7" key="2">
    <citation type="submission" date="2021-08" db="EMBL/GenBank/DDBJ databases">
        <authorList>
            <person name="Eriksson T."/>
        </authorList>
    </citation>
    <scope>NUCLEOTIDE SEQUENCE</scope>
    <source>
        <strain evidence="7">Stoneville</strain>
        <tissue evidence="7">Whole head</tissue>
    </source>
</reference>
<protein>
    <submittedName>
        <fullName evidence="7">Uncharacterized protein</fullName>
    </submittedName>
</protein>
<evidence type="ECO:0000259" key="5">
    <source>
        <dbReference type="SMART" id="SM00093"/>
    </source>
</evidence>
<sequence length="429" mass="48372">MIEVLKENQGNFLVSPFSIETVLALTHSGAKDETAYEIRAGLRLPNSTEKTEAVYATLLPTLKGNDKYALHTANKIYVKDGYPLKEDFKNKASTVFQSGIENIEFTQKVDAANTINSWVGKQTNNKIQNLIDPNILGPDTRIILINALYFKGKWVYPFESDSTIKRDFYKTAKDVVQVDMMHNTDVYNYYESPELKAKFLEMPYEGDDLSMVIVLPNEKEGLAALESQIENVFAAPRFTQERVSVSLPKFTVENKIQLKKILQNLGINKAFSDEADLSGLAGKKGDLAISDVIQKAFINVTETGTEAAAATAVEPKFLSMWRDFPIKILMNTTSLQPECGKAYRNFVQLLDQNDLNALKMLDATAKLPSGLLQGNIIQYGNFDECMEVETAQYCLVEVDVEPLWQKPYSKFKDLVHSFYFFKEEFTDVS</sequence>
<evidence type="ECO:0000313" key="7">
    <source>
        <dbReference type="EMBL" id="KAH0813313.1"/>
    </source>
</evidence>
<organism evidence="7 8">
    <name type="scientific">Tenebrio molitor</name>
    <name type="common">Yellow mealworm beetle</name>
    <dbReference type="NCBI Taxonomy" id="7067"/>
    <lineage>
        <taxon>Eukaryota</taxon>
        <taxon>Metazoa</taxon>
        <taxon>Ecdysozoa</taxon>
        <taxon>Arthropoda</taxon>
        <taxon>Hexapoda</taxon>
        <taxon>Insecta</taxon>
        <taxon>Pterygota</taxon>
        <taxon>Neoptera</taxon>
        <taxon>Endopterygota</taxon>
        <taxon>Coleoptera</taxon>
        <taxon>Polyphaga</taxon>
        <taxon>Cucujiformia</taxon>
        <taxon>Tenebrionidae</taxon>
        <taxon>Tenebrio</taxon>
    </lineage>
</organism>
<dbReference type="InterPro" id="IPR006621">
    <property type="entry name" value="Nose-resist-to-fluoxetine_N"/>
</dbReference>
<name>A0A8J6HF62_TENMO</name>
<evidence type="ECO:0000256" key="1">
    <source>
        <dbReference type="ARBA" id="ARBA00009500"/>
    </source>
</evidence>
<comment type="caution">
    <text evidence="7">The sequence shown here is derived from an EMBL/GenBank/DDBJ whole genome shotgun (WGS) entry which is preliminary data.</text>
</comment>
<dbReference type="InterPro" id="IPR036186">
    <property type="entry name" value="Serpin_sf"/>
</dbReference>
<dbReference type="Pfam" id="PF00079">
    <property type="entry name" value="Serpin"/>
    <property type="match status" value="1"/>
</dbReference>
<feature type="domain" description="Serpin" evidence="5">
    <location>
        <begin position="3"/>
        <end position="337"/>
    </location>
</feature>
<evidence type="ECO:0000259" key="6">
    <source>
        <dbReference type="SMART" id="SM00703"/>
    </source>
</evidence>
<dbReference type="PANTHER" id="PTHR11461:SF211">
    <property type="entry name" value="GH10112P-RELATED"/>
    <property type="match status" value="1"/>
</dbReference>
<dbReference type="Pfam" id="PF20146">
    <property type="entry name" value="NRF"/>
    <property type="match status" value="1"/>
</dbReference>
<evidence type="ECO:0000256" key="2">
    <source>
        <dbReference type="ARBA" id="ARBA00022690"/>
    </source>
</evidence>
<keyword evidence="2" id="KW-0646">Protease inhibitor</keyword>
<keyword evidence="8" id="KW-1185">Reference proteome</keyword>
<dbReference type="EMBL" id="JABDTM020025404">
    <property type="protein sequence ID" value="KAH0813313.1"/>
    <property type="molecule type" value="Genomic_DNA"/>
</dbReference>
<accession>A0A8J6HF62</accession>
<dbReference type="GO" id="GO:0005615">
    <property type="term" value="C:extracellular space"/>
    <property type="evidence" value="ECO:0007669"/>
    <property type="project" value="InterPro"/>
</dbReference>
<dbReference type="SMART" id="SM00093">
    <property type="entry name" value="SERPIN"/>
    <property type="match status" value="1"/>
</dbReference>
<feature type="domain" description="Nose resistant-to-fluoxetine protein N-terminal" evidence="6">
    <location>
        <begin position="336"/>
        <end position="429"/>
    </location>
</feature>
<dbReference type="InterPro" id="IPR000215">
    <property type="entry name" value="Serpin_fam"/>
</dbReference>
<dbReference type="Gene3D" id="2.30.39.10">
    <property type="entry name" value="Alpha-1-antitrypsin, domain 1"/>
    <property type="match status" value="1"/>
</dbReference>
<gene>
    <name evidence="7" type="ORF">GEV33_009477</name>
</gene>
<dbReference type="InterPro" id="IPR042178">
    <property type="entry name" value="Serpin_sf_1"/>
</dbReference>
<dbReference type="SMART" id="SM00703">
    <property type="entry name" value="NRF"/>
    <property type="match status" value="1"/>
</dbReference>
<reference evidence="7" key="1">
    <citation type="journal article" date="2020" name="J Insects Food Feed">
        <title>The yellow mealworm (Tenebrio molitor) genome: a resource for the emerging insects as food and feed industry.</title>
        <authorList>
            <person name="Eriksson T."/>
            <person name="Andere A."/>
            <person name="Kelstrup H."/>
            <person name="Emery V."/>
            <person name="Picard C."/>
        </authorList>
    </citation>
    <scope>NUCLEOTIDE SEQUENCE</scope>
    <source>
        <strain evidence="7">Stoneville</strain>
        <tissue evidence="7">Whole head</tissue>
    </source>
</reference>
<dbReference type="CDD" id="cd19955">
    <property type="entry name" value="serpin48-like_insects"/>
    <property type="match status" value="1"/>
</dbReference>
<dbReference type="Gene3D" id="3.30.497.10">
    <property type="entry name" value="Antithrombin, subunit I, domain 2"/>
    <property type="match status" value="1"/>
</dbReference>
<dbReference type="InterPro" id="IPR042185">
    <property type="entry name" value="Serpin_sf_2"/>
</dbReference>